<proteinExistence type="predicted"/>
<accession>A0A6N2GZQ0</accession>
<sequence length="37" mass="4840">MYKNKFYLIKIHLICIHFNKEVWFFQPFYKKNFIHFL</sequence>
<evidence type="ECO:0000313" key="2">
    <source>
        <dbReference type="Proteomes" id="UP000185604"/>
    </source>
</evidence>
<evidence type="ECO:0000313" key="1">
    <source>
        <dbReference type="EMBL" id="OLF96673.1"/>
    </source>
</evidence>
<dbReference type="EMBL" id="LKPO01000004">
    <property type="protein sequence ID" value="OLF96673.1"/>
    <property type="molecule type" value="Genomic_DNA"/>
</dbReference>
<organism evidence="1 2">
    <name type="scientific">Bacillus paralicheniformis</name>
    <dbReference type="NCBI Taxonomy" id="1648923"/>
    <lineage>
        <taxon>Bacteria</taxon>
        <taxon>Bacillati</taxon>
        <taxon>Bacillota</taxon>
        <taxon>Bacilli</taxon>
        <taxon>Bacillales</taxon>
        <taxon>Bacillaceae</taxon>
        <taxon>Bacillus</taxon>
    </lineage>
</organism>
<name>A0A6N2GZQ0_9BACI</name>
<protein>
    <submittedName>
        <fullName evidence="1">Uncharacterized protein</fullName>
    </submittedName>
</protein>
<gene>
    <name evidence="1" type="ORF">B4121_0884</name>
</gene>
<dbReference type="AlphaFoldDB" id="A0A6N2GZQ0"/>
<comment type="caution">
    <text evidence="1">The sequence shown here is derived from an EMBL/GenBank/DDBJ whole genome shotgun (WGS) entry which is preliminary data.</text>
</comment>
<dbReference type="Proteomes" id="UP000185604">
    <property type="component" value="Unassembled WGS sequence"/>
</dbReference>
<reference evidence="1 2" key="1">
    <citation type="journal article" date="2016" name="Front. Microbiol.">
        <title>High-Level Heat Resistance of Spores of Bacillus amyloliquefaciens and Bacillus licheniformis Results from the Presence of a spoVA Operon in a Tn1546 Transposon.</title>
        <authorList>
            <person name="Berendsen E.M."/>
            <person name="Koning R.A."/>
            <person name="Boekhorst J."/>
            <person name="de Jong A."/>
            <person name="Kuipers O.P."/>
            <person name="Wells-Bennik M.H."/>
        </authorList>
    </citation>
    <scope>NUCLEOTIDE SEQUENCE [LARGE SCALE GENOMIC DNA]</scope>
    <source>
        <strain evidence="1 2">B4121</strain>
    </source>
</reference>